<dbReference type="EMBL" id="JACATZ010000001">
    <property type="protein sequence ID" value="NWJ44401.1"/>
    <property type="molecule type" value="Genomic_DNA"/>
</dbReference>
<evidence type="ECO:0000313" key="4">
    <source>
        <dbReference type="Proteomes" id="UP001431572"/>
    </source>
</evidence>
<dbReference type="InterPro" id="IPR051554">
    <property type="entry name" value="Acetyltransferase_Eis"/>
</dbReference>
<dbReference type="Pfam" id="PF13527">
    <property type="entry name" value="Acetyltransf_9"/>
    <property type="match status" value="1"/>
</dbReference>
<dbReference type="Proteomes" id="UP000521676">
    <property type="component" value="Unassembled WGS sequence"/>
</dbReference>
<accession>A0A8T7LZJ1</accession>
<dbReference type="RefSeq" id="WP_341468177.1">
    <property type="nucleotide sequence ID" value="NZ_CP128399.1"/>
</dbReference>
<name>A0A8T7LZJ1_9CHLR</name>
<dbReference type="InterPro" id="IPR016181">
    <property type="entry name" value="Acyl_CoA_acyltransferase"/>
</dbReference>
<sequence length="443" mass="51068">MSIEYTLPKELGDGLLLRQATLADAEAIANFNSIIHGQPGKPEERVKHWTLALIKGDYPSVSPDDFLVVVDQKQDCKIVSTLCLISQIWSFNGIEMKVGQPEIVGTDPEYRRKGLIRAQFEAIHAISKAKGEIIQAITGIPWYYRQFGYEMALNLNGYKFFYFRNISKLAEGETEQYRYRPVTPNDIPVLTTLYESYCKDQPIWRVRNDADWQREISLTDEKYLFFRKYWLIETLEGVPVGYFNTLPGETYSYNICEVAVMSGHPIRIVCEYLTRVLNEMTNERNKGREKPFEAAIFSLGETSPVYEALGKQLEKLNKPYAWYIRVADLPDFLRRIAPILEKRLSGSVFEGFSGTLKLNFYVSHLQLTFEKGKLTDIRAYQPQSFEDGDALFPYLTFLQLLFGHRSLSELIYAFADCYPTNERSRILIETLFPQQATNIIVMG</sequence>
<gene>
    <name evidence="1" type="ORF">HXX08_00835</name>
    <name evidence="2" type="ORF">OZ401_002086</name>
</gene>
<dbReference type="PANTHER" id="PTHR37817">
    <property type="entry name" value="N-ACETYLTRANSFERASE EIS"/>
    <property type="match status" value="1"/>
</dbReference>
<keyword evidence="2" id="KW-0012">Acyltransferase</keyword>
<protein>
    <submittedName>
        <fullName evidence="1">GNAT family N-acetyltransferase</fullName>
        <ecNumber evidence="2">2.3.1.-</ecNumber>
    </submittedName>
</protein>
<proteinExistence type="predicted"/>
<dbReference type="PANTHER" id="PTHR37817:SF1">
    <property type="entry name" value="N-ACETYLTRANSFERASE EIS"/>
    <property type="match status" value="1"/>
</dbReference>
<keyword evidence="2" id="KW-0808">Transferase</keyword>
<evidence type="ECO:0000313" key="2">
    <source>
        <dbReference type="EMBL" id="WJW66293.1"/>
    </source>
</evidence>
<organism evidence="1 3">
    <name type="scientific">Candidatus Chlorohelix allophototropha</name>
    <dbReference type="NCBI Taxonomy" id="3003348"/>
    <lineage>
        <taxon>Bacteria</taxon>
        <taxon>Bacillati</taxon>
        <taxon>Chloroflexota</taxon>
        <taxon>Chloroflexia</taxon>
        <taxon>Candidatus Chloroheliales</taxon>
        <taxon>Candidatus Chloroheliaceae</taxon>
        <taxon>Candidatus Chlorohelix</taxon>
    </lineage>
</organism>
<evidence type="ECO:0000313" key="3">
    <source>
        <dbReference type="Proteomes" id="UP000521676"/>
    </source>
</evidence>
<dbReference type="EC" id="2.3.1.-" evidence="2"/>
<evidence type="ECO:0000313" key="1">
    <source>
        <dbReference type="EMBL" id="NWJ44401.1"/>
    </source>
</evidence>
<dbReference type="AlphaFoldDB" id="A0A8T7LZJ1"/>
<dbReference type="SUPFAM" id="SSF55729">
    <property type="entry name" value="Acyl-CoA N-acyltransferases (Nat)"/>
    <property type="match status" value="1"/>
</dbReference>
<keyword evidence="4" id="KW-1185">Reference proteome</keyword>
<dbReference type="EMBL" id="CP128399">
    <property type="protein sequence ID" value="WJW66293.1"/>
    <property type="molecule type" value="Genomic_DNA"/>
</dbReference>
<dbReference type="GO" id="GO:0034069">
    <property type="term" value="F:aminoglycoside N-acetyltransferase activity"/>
    <property type="evidence" value="ECO:0007669"/>
    <property type="project" value="TreeGrafter"/>
</dbReference>
<dbReference type="Proteomes" id="UP001431572">
    <property type="component" value="Chromosome 1"/>
</dbReference>
<dbReference type="GO" id="GO:0030649">
    <property type="term" value="P:aminoglycoside antibiotic catabolic process"/>
    <property type="evidence" value="ECO:0007669"/>
    <property type="project" value="TreeGrafter"/>
</dbReference>
<reference evidence="2" key="2">
    <citation type="journal article" date="2024" name="Nature">
        <title>Anoxygenic phototroph of the Chloroflexota uses a type I reaction centre.</title>
        <authorList>
            <person name="Tsuji J.M."/>
            <person name="Shaw N.A."/>
            <person name="Nagashima S."/>
            <person name="Venkiteswaran J.J."/>
            <person name="Schiff S.L."/>
            <person name="Watanabe T."/>
            <person name="Fukui M."/>
            <person name="Hanada S."/>
            <person name="Tank M."/>
            <person name="Neufeld J.D."/>
        </authorList>
    </citation>
    <scope>NUCLEOTIDE SEQUENCE</scope>
    <source>
        <strain evidence="2">L227-S17</strain>
    </source>
</reference>
<dbReference type="Gene3D" id="3.40.630.30">
    <property type="match status" value="2"/>
</dbReference>
<reference evidence="1 3" key="1">
    <citation type="submission" date="2020-06" db="EMBL/GenBank/DDBJ databases">
        <title>Anoxygenic phototrophic Chloroflexota member uses a Type I reaction center.</title>
        <authorList>
            <person name="Tsuji J.M."/>
            <person name="Shaw N.A."/>
            <person name="Nagashima S."/>
            <person name="Venkiteswaran J."/>
            <person name="Schiff S.L."/>
            <person name="Hanada S."/>
            <person name="Tank M."/>
            <person name="Neufeld J.D."/>
        </authorList>
    </citation>
    <scope>NUCLEOTIDE SEQUENCE [LARGE SCALE GENOMIC DNA]</scope>
    <source>
        <strain evidence="1">L227-S17</strain>
    </source>
</reference>